<organism evidence="2">
    <name type="scientific">Micrurus surinamensis</name>
    <name type="common">Surinam coral snake</name>
    <dbReference type="NCBI Taxonomy" id="129470"/>
    <lineage>
        <taxon>Eukaryota</taxon>
        <taxon>Metazoa</taxon>
        <taxon>Chordata</taxon>
        <taxon>Craniata</taxon>
        <taxon>Vertebrata</taxon>
        <taxon>Euteleostomi</taxon>
        <taxon>Lepidosauria</taxon>
        <taxon>Squamata</taxon>
        <taxon>Bifurcata</taxon>
        <taxon>Unidentata</taxon>
        <taxon>Episquamata</taxon>
        <taxon>Toxicofera</taxon>
        <taxon>Serpentes</taxon>
        <taxon>Colubroidea</taxon>
        <taxon>Elapidae</taxon>
        <taxon>Elapinae</taxon>
        <taxon>Micrurus</taxon>
    </lineage>
</organism>
<reference evidence="2" key="2">
    <citation type="submission" date="2017-11" db="EMBL/GenBank/DDBJ databases">
        <title>Coralsnake Venomics: Analyses of Venom Gland Transcriptomes and Proteomes of Six Brazilian Taxa.</title>
        <authorList>
            <person name="Aird S.D."/>
            <person name="Jorge da Silva N."/>
            <person name="Qiu L."/>
            <person name="Villar-Briones A."/>
            <person name="Aparecida-Saddi V."/>
            <person name="Campos-Telles M.P."/>
            <person name="Grau M."/>
            <person name="Mikheyev A.S."/>
        </authorList>
    </citation>
    <scope>NUCLEOTIDE SEQUENCE</scope>
    <source>
        <tissue evidence="2">Venom_gland</tissue>
    </source>
</reference>
<dbReference type="AlphaFoldDB" id="A0A2D4PLS5"/>
<dbReference type="EMBL" id="IACN01069312">
    <property type="protein sequence ID" value="LAB58063.1"/>
    <property type="molecule type" value="Transcribed_RNA"/>
</dbReference>
<sequence>MKQVEFMKAESWSRHVSRDMSFSLNRIYIAKLADVCLGFLLSIISDNLLFHNQPKFTITTFSLMLKLFLCINISLPTGRLVSQLRNFFPCHAGVIQADICYLDEMGGEHLKNKCGFFSLFPLQQEMPYWLKTTRPHERNSL</sequence>
<feature type="transmembrane region" description="Helical" evidence="1">
    <location>
        <begin position="56"/>
        <end position="75"/>
    </location>
</feature>
<keyword evidence="1" id="KW-0812">Transmembrane</keyword>
<feature type="transmembrane region" description="Helical" evidence="1">
    <location>
        <begin position="27"/>
        <end position="44"/>
    </location>
</feature>
<name>A0A2D4PLS5_MICSU</name>
<reference evidence="2" key="1">
    <citation type="submission" date="2017-07" db="EMBL/GenBank/DDBJ databases">
        <authorList>
            <person name="Mikheyev A."/>
            <person name="Grau M."/>
        </authorList>
    </citation>
    <scope>NUCLEOTIDE SEQUENCE</scope>
    <source>
        <tissue evidence="2">Venom_gland</tissue>
    </source>
</reference>
<accession>A0A2D4PLS5</accession>
<proteinExistence type="predicted"/>
<keyword evidence="1" id="KW-1133">Transmembrane helix</keyword>
<evidence type="ECO:0000313" key="2">
    <source>
        <dbReference type="EMBL" id="LAB58063.1"/>
    </source>
</evidence>
<keyword evidence="1" id="KW-0472">Membrane</keyword>
<protein>
    <submittedName>
        <fullName evidence="2">Uncharacterized protein</fullName>
    </submittedName>
</protein>
<evidence type="ECO:0000256" key="1">
    <source>
        <dbReference type="SAM" id="Phobius"/>
    </source>
</evidence>